<dbReference type="Pfam" id="PF01565">
    <property type="entry name" value="FAD_binding_4"/>
    <property type="match status" value="1"/>
</dbReference>
<dbReference type="Proteomes" id="UP000800035">
    <property type="component" value="Unassembled WGS sequence"/>
</dbReference>
<dbReference type="GO" id="GO:0071949">
    <property type="term" value="F:FAD binding"/>
    <property type="evidence" value="ECO:0007669"/>
    <property type="project" value="InterPro"/>
</dbReference>
<protein>
    <submittedName>
        <fullName evidence="8">FAD-binding domain-containing protein</fullName>
    </submittedName>
</protein>
<evidence type="ECO:0000256" key="5">
    <source>
        <dbReference type="SAM" id="MobiDB-lite"/>
    </source>
</evidence>
<name>A0A6A5UBA5_9PLEO</name>
<keyword evidence="9" id="KW-1185">Reference proteome</keyword>
<dbReference type="GO" id="GO:0016491">
    <property type="term" value="F:oxidoreductase activity"/>
    <property type="evidence" value="ECO:0007669"/>
    <property type="project" value="UniProtKB-KW"/>
</dbReference>
<keyword evidence="6" id="KW-0732">Signal</keyword>
<dbReference type="PROSITE" id="PS51387">
    <property type="entry name" value="FAD_PCMH"/>
    <property type="match status" value="1"/>
</dbReference>
<proteinExistence type="inferred from homology"/>
<sequence length="633" mass="71082">MHLPYLIVVVIYTTLQFVKVKADGTKPSQGDIEQLFDFEKIQSPNLSSPVSPTHPTNRSRCKTYPEDPEWPSPQQWKDFDTLLGGNVLIKTVPEASPCYTNDTATPSSPICQSLTSNWGRSDLRIEDPTSIRSVLFQGMTCMPPAYSPAFFNATTANKTTLGCDVGGFPEYTVNVSNVAQIQESVRFARKWNIRLVVKNTGHDFGGKSTGRGALSVWTHYLKDRKVVGEFVEGGEGGYVGTVVKLAAGVQVYEAYALAKEYVITLVGGEGKTVGHIGGYIQGGGHSPLTSIYGMAADHILSINLVTANSTFLAANATHNTDLFWAIRGGGGSTYGIVTSMLLKAYPRIPVTTMRYNMTTSRTFPRAKFWQAMKAYIDRFEEYADLGHYSYFRIRHVNGEIFHDMASWVAPNTSATDFRASIAPLLRIWHDIGVPFDPIITEYDNFSDAWEEGFPQEAWTWNMRQASRFFPREHFTNDTKRLQSFEAVKEVFEEGANLILFNMRNPPGSEALDNAVNPAWRKVLLFAIMFVTWAPGDGREFVERLSRNLTEVWNLRWRALTPGGGTYMSESDYIEPDWQQSFFGDKYPRLYKLKQEYDPEGVFYAQNAVGSEDWGLSEVLLGHLPSQNSRLCRK</sequence>
<dbReference type="Gene3D" id="3.30.465.10">
    <property type="match status" value="2"/>
</dbReference>
<feature type="domain" description="FAD-binding PCMH-type" evidence="7">
    <location>
        <begin position="165"/>
        <end position="347"/>
    </location>
</feature>
<dbReference type="InterPro" id="IPR050432">
    <property type="entry name" value="FAD-linked_Oxidoreductases_BP"/>
</dbReference>
<dbReference type="OrthoDB" id="9983560at2759"/>
<dbReference type="InterPro" id="IPR036318">
    <property type="entry name" value="FAD-bd_PCMH-like_sf"/>
</dbReference>
<dbReference type="PANTHER" id="PTHR13878">
    <property type="entry name" value="GULONOLACTONE OXIDASE"/>
    <property type="match status" value="1"/>
</dbReference>
<dbReference type="InterPro" id="IPR016164">
    <property type="entry name" value="FAD-linked_Oxase-like_C"/>
</dbReference>
<keyword evidence="2" id="KW-0285">Flavoprotein</keyword>
<dbReference type="EMBL" id="ML976979">
    <property type="protein sequence ID" value="KAF1962195.1"/>
    <property type="molecule type" value="Genomic_DNA"/>
</dbReference>
<gene>
    <name evidence="8" type="ORF">CC80DRAFT_569917</name>
</gene>
<feature type="region of interest" description="Disordered" evidence="5">
    <location>
        <begin position="43"/>
        <end position="70"/>
    </location>
</feature>
<organism evidence="8 9">
    <name type="scientific">Byssothecium circinans</name>
    <dbReference type="NCBI Taxonomy" id="147558"/>
    <lineage>
        <taxon>Eukaryota</taxon>
        <taxon>Fungi</taxon>
        <taxon>Dikarya</taxon>
        <taxon>Ascomycota</taxon>
        <taxon>Pezizomycotina</taxon>
        <taxon>Dothideomycetes</taxon>
        <taxon>Pleosporomycetidae</taxon>
        <taxon>Pleosporales</taxon>
        <taxon>Massarineae</taxon>
        <taxon>Massarinaceae</taxon>
        <taxon>Byssothecium</taxon>
    </lineage>
</organism>
<evidence type="ECO:0000256" key="1">
    <source>
        <dbReference type="ARBA" id="ARBA00005466"/>
    </source>
</evidence>
<dbReference type="SUPFAM" id="SSF56176">
    <property type="entry name" value="FAD-binding/transporter-associated domain-like"/>
    <property type="match status" value="1"/>
</dbReference>
<dbReference type="PANTHER" id="PTHR13878:SF91">
    <property type="entry name" value="FAD BINDING DOMAIN PROTEIN (AFU_ORTHOLOGUE AFUA_6G12070)-RELATED"/>
    <property type="match status" value="1"/>
</dbReference>
<evidence type="ECO:0000313" key="8">
    <source>
        <dbReference type="EMBL" id="KAF1962195.1"/>
    </source>
</evidence>
<dbReference type="AlphaFoldDB" id="A0A6A5UBA5"/>
<keyword evidence="3" id="KW-0274">FAD</keyword>
<feature type="signal peptide" evidence="6">
    <location>
        <begin position="1"/>
        <end position="22"/>
    </location>
</feature>
<evidence type="ECO:0000256" key="6">
    <source>
        <dbReference type="SAM" id="SignalP"/>
    </source>
</evidence>
<dbReference type="InterPro" id="IPR006094">
    <property type="entry name" value="Oxid_FAD_bind_N"/>
</dbReference>
<comment type="similarity">
    <text evidence="1">Belongs to the oxygen-dependent FAD-linked oxidoreductase family.</text>
</comment>
<keyword evidence="4" id="KW-0560">Oxidoreductase</keyword>
<evidence type="ECO:0000256" key="2">
    <source>
        <dbReference type="ARBA" id="ARBA00022630"/>
    </source>
</evidence>
<feature type="compositionally biased region" description="Polar residues" evidence="5">
    <location>
        <begin position="43"/>
        <end position="58"/>
    </location>
</feature>
<dbReference type="SUPFAM" id="SSF55103">
    <property type="entry name" value="FAD-linked oxidases, C-terminal domain"/>
    <property type="match status" value="1"/>
</dbReference>
<evidence type="ECO:0000256" key="3">
    <source>
        <dbReference type="ARBA" id="ARBA00022827"/>
    </source>
</evidence>
<evidence type="ECO:0000259" key="7">
    <source>
        <dbReference type="PROSITE" id="PS51387"/>
    </source>
</evidence>
<dbReference type="InterPro" id="IPR012951">
    <property type="entry name" value="BBE"/>
</dbReference>
<feature type="chain" id="PRO_5025501923" evidence="6">
    <location>
        <begin position="23"/>
        <end position="633"/>
    </location>
</feature>
<evidence type="ECO:0000256" key="4">
    <source>
        <dbReference type="ARBA" id="ARBA00023002"/>
    </source>
</evidence>
<accession>A0A6A5UBA5</accession>
<dbReference type="InterPro" id="IPR016166">
    <property type="entry name" value="FAD-bd_PCMH"/>
</dbReference>
<dbReference type="InterPro" id="IPR016169">
    <property type="entry name" value="FAD-bd_PCMH_sub2"/>
</dbReference>
<evidence type="ECO:0000313" key="9">
    <source>
        <dbReference type="Proteomes" id="UP000800035"/>
    </source>
</evidence>
<reference evidence="8" key="1">
    <citation type="journal article" date="2020" name="Stud. Mycol.">
        <title>101 Dothideomycetes genomes: a test case for predicting lifestyles and emergence of pathogens.</title>
        <authorList>
            <person name="Haridas S."/>
            <person name="Albert R."/>
            <person name="Binder M."/>
            <person name="Bloem J."/>
            <person name="Labutti K."/>
            <person name="Salamov A."/>
            <person name="Andreopoulos B."/>
            <person name="Baker S."/>
            <person name="Barry K."/>
            <person name="Bills G."/>
            <person name="Bluhm B."/>
            <person name="Cannon C."/>
            <person name="Castanera R."/>
            <person name="Culley D."/>
            <person name="Daum C."/>
            <person name="Ezra D."/>
            <person name="Gonzalez J."/>
            <person name="Henrissat B."/>
            <person name="Kuo A."/>
            <person name="Liang C."/>
            <person name="Lipzen A."/>
            <person name="Lutzoni F."/>
            <person name="Magnuson J."/>
            <person name="Mondo S."/>
            <person name="Nolan M."/>
            <person name="Ohm R."/>
            <person name="Pangilinan J."/>
            <person name="Park H.-J."/>
            <person name="Ramirez L."/>
            <person name="Alfaro M."/>
            <person name="Sun H."/>
            <person name="Tritt A."/>
            <person name="Yoshinaga Y."/>
            <person name="Zwiers L.-H."/>
            <person name="Turgeon B."/>
            <person name="Goodwin S."/>
            <person name="Spatafora J."/>
            <person name="Crous P."/>
            <person name="Grigoriev I."/>
        </authorList>
    </citation>
    <scope>NUCLEOTIDE SEQUENCE</scope>
    <source>
        <strain evidence="8">CBS 675.92</strain>
    </source>
</reference>
<dbReference type="Pfam" id="PF08031">
    <property type="entry name" value="BBE"/>
    <property type="match status" value="1"/>
</dbReference>